<accession>A0A9K3CY89</accession>
<reference evidence="2 3" key="1">
    <citation type="journal article" date="2018" name="PLoS ONE">
        <title>The draft genome of Kipferlia bialata reveals reductive genome evolution in fornicate parasites.</title>
        <authorList>
            <person name="Tanifuji G."/>
            <person name="Takabayashi S."/>
            <person name="Kume K."/>
            <person name="Takagi M."/>
            <person name="Nakayama T."/>
            <person name="Kamikawa R."/>
            <person name="Inagaki Y."/>
            <person name="Hashimoto T."/>
        </authorList>
    </citation>
    <scope>NUCLEOTIDE SEQUENCE [LARGE SCALE GENOMIC DNA]</scope>
    <source>
        <strain evidence="2">NY0173</strain>
    </source>
</reference>
<proteinExistence type="predicted"/>
<sequence>MEEAIRAKDLEILAVCDEMGIPFPDRLPAIPGSTYLDHDPILDRDAQQCTREIRISCPNHVSTAGTKCRIRVVSIAHNGVETVVSPGPIIDPDTKPVRLVGASRVQVSLPAPKAQLVHRSHPNITSTLEFTRVSGSYERERVWDICASAPGSDDREDGHGIVYPDYWEADVQFPLSGLYSIRVSSSGQMVSHPIECKVHYFHTDSLADGHCMLRIPRGHLSTKSTKGSGNPFLANNTMSASLSSAKLRHLGIKSSSTPSTPIGTIPAPPSGDPMVLTDVDLATESHYIVCRGKEEREREVVRERERKHRKAMIASGYPEDSLPPLVDRSTDPVGDKAMLMCCSPASTRLGSTAAGVYIVRFKIHGKGSPDTQAKQHGQPLGVSLGVAGRGFSTAKTSVEQRCMYLYGGHPMRSITRRKSRVQRYSCSSAQSVSTSVSKGQSKLARSTLVNPSGLPVRPIASTGILEVNETQCGMARIGLSDIVSEFYGPPIHFGDEVAVVIRVHRAMGEAEMQSSLAETGRGTSQSNRKKGQVCTKPLADIGFCIKPSSLSVTGEGEREWGMLGVEAESEGESDLGKWLGWAFKGVEATYVVVETLTDDSVIEVL</sequence>
<evidence type="ECO:0000313" key="3">
    <source>
        <dbReference type="Proteomes" id="UP000265618"/>
    </source>
</evidence>
<name>A0A9K3CY89_9EUKA</name>
<feature type="region of interest" description="Disordered" evidence="1">
    <location>
        <begin position="512"/>
        <end position="531"/>
    </location>
</feature>
<gene>
    <name evidence="2" type="ORF">KIPB_006023</name>
</gene>
<protein>
    <submittedName>
        <fullName evidence="2">Uncharacterized protein</fullName>
    </submittedName>
</protein>
<feature type="compositionally biased region" description="Polar residues" evidence="1">
    <location>
        <begin position="512"/>
        <end position="526"/>
    </location>
</feature>
<keyword evidence="3" id="KW-1185">Reference proteome</keyword>
<dbReference type="AlphaFoldDB" id="A0A9K3CY89"/>
<dbReference type="Proteomes" id="UP000265618">
    <property type="component" value="Unassembled WGS sequence"/>
</dbReference>
<evidence type="ECO:0000313" key="2">
    <source>
        <dbReference type="EMBL" id="GIQ84518.1"/>
    </source>
</evidence>
<dbReference type="EMBL" id="BDIP01001494">
    <property type="protein sequence ID" value="GIQ84518.1"/>
    <property type="molecule type" value="Genomic_DNA"/>
</dbReference>
<comment type="caution">
    <text evidence="2">The sequence shown here is derived from an EMBL/GenBank/DDBJ whole genome shotgun (WGS) entry which is preliminary data.</text>
</comment>
<evidence type="ECO:0000256" key="1">
    <source>
        <dbReference type="SAM" id="MobiDB-lite"/>
    </source>
</evidence>
<organism evidence="2 3">
    <name type="scientific">Kipferlia bialata</name>
    <dbReference type="NCBI Taxonomy" id="797122"/>
    <lineage>
        <taxon>Eukaryota</taxon>
        <taxon>Metamonada</taxon>
        <taxon>Carpediemonas-like organisms</taxon>
        <taxon>Kipferlia</taxon>
    </lineage>
</organism>